<evidence type="ECO:0000313" key="2">
    <source>
        <dbReference type="Proteomes" id="UP000236754"/>
    </source>
</evidence>
<keyword evidence="2" id="KW-1185">Reference proteome</keyword>
<proteinExistence type="predicted"/>
<evidence type="ECO:0000313" key="1">
    <source>
        <dbReference type="EMBL" id="SEG95348.1"/>
    </source>
</evidence>
<sequence length="138" mass="15636">MSETELPRVTVTLPGGHRVTARVHRWRQDRDGRWWAEVTLYIPASEVDRVEGEDYRRVRREARRPPEPRYVLQSLPPAAGSRRPRMELHEAGCWALREHLGGRITPVEDATMARASLRFADTTACPACRPAPRATSGG</sequence>
<dbReference type="OrthoDB" id="4241445at2"/>
<protein>
    <submittedName>
        <fullName evidence="1">Uncharacterized protein</fullName>
    </submittedName>
</protein>
<dbReference type="AlphaFoldDB" id="A0A1H6EBZ2"/>
<organism evidence="1 2">
    <name type="scientific">Actinacidiphila yanglinensis</name>
    <dbReference type="NCBI Taxonomy" id="310779"/>
    <lineage>
        <taxon>Bacteria</taxon>
        <taxon>Bacillati</taxon>
        <taxon>Actinomycetota</taxon>
        <taxon>Actinomycetes</taxon>
        <taxon>Kitasatosporales</taxon>
        <taxon>Streptomycetaceae</taxon>
        <taxon>Actinacidiphila</taxon>
    </lineage>
</organism>
<reference evidence="1 2" key="1">
    <citation type="submission" date="2016-10" db="EMBL/GenBank/DDBJ databases">
        <authorList>
            <person name="de Groot N.N."/>
        </authorList>
    </citation>
    <scope>NUCLEOTIDE SEQUENCE [LARGE SCALE GENOMIC DNA]</scope>
    <source>
        <strain evidence="1 2">CGMCC 4.2023</strain>
    </source>
</reference>
<dbReference type="RefSeq" id="WP_103891017.1">
    <property type="nucleotide sequence ID" value="NZ_FNVU01000033.1"/>
</dbReference>
<dbReference type="Proteomes" id="UP000236754">
    <property type="component" value="Unassembled WGS sequence"/>
</dbReference>
<dbReference type="EMBL" id="FNVU01000033">
    <property type="protein sequence ID" value="SEG95348.1"/>
    <property type="molecule type" value="Genomic_DNA"/>
</dbReference>
<gene>
    <name evidence="1" type="ORF">SAMN05216223_13331</name>
</gene>
<accession>A0A1H6EBZ2</accession>
<name>A0A1H6EBZ2_9ACTN</name>